<dbReference type="PROSITE" id="PS52012">
    <property type="entry name" value="CFEM"/>
    <property type="match status" value="1"/>
</dbReference>
<evidence type="ECO:0000256" key="6">
    <source>
        <dbReference type="SAM" id="Phobius"/>
    </source>
</evidence>
<keyword evidence="10" id="KW-1185">Reference proteome</keyword>
<evidence type="ECO:0000256" key="3">
    <source>
        <dbReference type="ARBA" id="ARBA00022729"/>
    </source>
</evidence>
<evidence type="ECO:0000256" key="1">
    <source>
        <dbReference type="ARBA" id="ARBA00004613"/>
    </source>
</evidence>
<feature type="compositionally biased region" description="Low complexity" evidence="5">
    <location>
        <begin position="90"/>
        <end position="137"/>
    </location>
</feature>
<keyword evidence="6" id="KW-0472">Membrane</keyword>
<evidence type="ECO:0000259" key="8">
    <source>
        <dbReference type="PROSITE" id="PS52012"/>
    </source>
</evidence>
<feature type="compositionally biased region" description="Polar residues" evidence="5">
    <location>
        <begin position="322"/>
        <end position="332"/>
    </location>
</feature>
<sequence length="341" mass="34536">MRGAAFALLALAVTALPVATVAQDFSACAKNCLASVGETGPGVQPCAITDLTCLCTKITGFEVNCLTDSCTAAEKQDALDILGRACEPAASSTAPASSKPSSRSSTTTSSSPPNPSSSSAAPNSAGGSSSLSATITTPPQSSSAGADPPGGPQATSRNYTGAIAGGVVGGIAALIACVGAAFLLWRRRAAGARSPGAEEKGIGRDEGRNATSVQAAETGMAAELLALREEVERLKQERHSPGVGGESGVEAIKREQTRVIIDEQRKAEQPPSYLASWENTGGAAESDPGGRVEGSSSGAEPATGTADDYDPYSEYRPETRTDSSSSPLSTRWTPVRKKAEG</sequence>
<feature type="signal peptide" evidence="7">
    <location>
        <begin position="1"/>
        <end position="22"/>
    </location>
</feature>
<evidence type="ECO:0000313" key="10">
    <source>
        <dbReference type="Proteomes" id="UP001362999"/>
    </source>
</evidence>
<keyword evidence="6" id="KW-0812">Transmembrane</keyword>
<name>A0AAW0BQG6_9AGAR</name>
<accession>A0AAW0BQG6</accession>
<dbReference type="Pfam" id="PF05730">
    <property type="entry name" value="CFEM"/>
    <property type="match status" value="1"/>
</dbReference>
<dbReference type="AlphaFoldDB" id="A0AAW0BQG6"/>
<gene>
    <name evidence="9" type="ORF">R3P38DRAFT_2936453</name>
</gene>
<dbReference type="Proteomes" id="UP001362999">
    <property type="component" value="Unassembled WGS sequence"/>
</dbReference>
<keyword evidence="3 7" id="KW-0732">Signal</keyword>
<feature type="region of interest" description="Disordered" evidence="5">
    <location>
        <begin position="261"/>
        <end position="341"/>
    </location>
</feature>
<comment type="subcellular location">
    <subcellularLocation>
        <location evidence="1">Secreted</location>
    </subcellularLocation>
</comment>
<keyword evidence="6" id="KW-1133">Transmembrane helix</keyword>
<dbReference type="GO" id="GO:0005576">
    <property type="term" value="C:extracellular region"/>
    <property type="evidence" value="ECO:0007669"/>
    <property type="project" value="UniProtKB-SubCell"/>
</dbReference>
<evidence type="ECO:0000256" key="4">
    <source>
        <dbReference type="ARBA" id="ARBA00023157"/>
    </source>
</evidence>
<dbReference type="InterPro" id="IPR008427">
    <property type="entry name" value="Extracellular_membr_CFEM_dom"/>
</dbReference>
<organism evidence="9 10">
    <name type="scientific">Favolaschia claudopus</name>
    <dbReference type="NCBI Taxonomy" id="2862362"/>
    <lineage>
        <taxon>Eukaryota</taxon>
        <taxon>Fungi</taxon>
        <taxon>Dikarya</taxon>
        <taxon>Basidiomycota</taxon>
        <taxon>Agaricomycotina</taxon>
        <taxon>Agaricomycetes</taxon>
        <taxon>Agaricomycetidae</taxon>
        <taxon>Agaricales</taxon>
        <taxon>Marasmiineae</taxon>
        <taxon>Mycenaceae</taxon>
        <taxon>Favolaschia</taxon>
    </lineage>
</organism>
<proteinExistence type="predicted"/>
<feature type="region of interest" description="Disordered" evidence="5">
    <location>
        <begin position="90"/>
        <end position="157"/>
    </location>
</feature>
<feature type="transmembrane region" description="Helical" evidence="6">
    <location>
        <begin position="162"/>
        <end position="185"/>
    </location>
</feature>
<feature type="domain" description="CFEM" evidence="8">
    <location>
        <begin position="1"/>
        <end position="114"/>
    </location>
</feature>
<reference evidence="9 10" key="1">
    <citation type="journal article" date="2024" name="J Genomics">
        <title>Draft genome sequencing and assembly of Favolaschia claudopus CIRM-BRFM 2984 isolated from oak limbs.</title>
        <authorList>
            <person name="Navarro D."/>
            <person name="Drula E."/>
            <person name="Chaduli D."/>
            <person name="Cazenave R."/>
            <person name="Ahrendt S."/>
            <person name="Wang J."/>
            <person name="Lipzen A."/>
            <person name="Daum C."/>
            <person name="Barry K."/>
            <person name="Grigoriev I.V."/>
            <person name="Favel A."/>
            <person name="Rosso M.N."/>
            <person name="Martin F."/>
        </authorList>
    </citation>
    <scope>NUCLEOTIDE SEQUENCE [LARGE SCALE GENOMIC DNA]</scope>
    <source>
        <strain evidence="9 10">CIRM-BRFM 2984</strain>
    </source>
</reference>
<protein>
    <recommendedName>
        <fullName evidence="8">CFEM domain-containing protein</fullName>
    </recommendedName>
</protein>
<evidence type="ECO:0000256" key="7">
    <source>
        <dbReference type="SAM" id="SignalP"/>
    </source>
</evidence>
<evidence type="ECO:0000256" key="2">
    <source>
        <dbReference type="ARBA" id="ARBA00022525"/>
    </source>
</evidence>
<keyword evidence="2" id="KW-0964">Secreted</keyword>
<evidence type="ECO:0000256" key="5">
    <source>
        <dbReference type="SAM" id="MobiDB-lite"/>
    </source>
</evidence>
<comment type="caution">
    <text evidence="9">The sequence shown here is derived from an EMBL/GenBank/DDBJ whole genome shotgun (WGS) entry which is preliminary data.</text>
</comment>
<evidence type="ECO:0000313" key="9">
    <source>
        <dbReference type="EMBL" id="KAK7028420.1"/>
    </source>
</evidence>
<feature type="chain" id="PRO_5043934184" description="CFEM domain-containing protein" evidence="7">
    <location>
        <begin position="23"/>
        <end position="341"/>
    </location>
</feature>
<keyword evidence="4" id="KW-1015">Disulfide bond</keyword>
<dbReference type="EMBL" id="JAWWNJ010000028">
    <property type="protein sequence ID" value="KAK7028420.1"/>
    <property type="molecule type" value="Genomic_DNA"/>
</dbReference>